<keyword evidence="10" id="KW-1185">Reference proteome</keyword>
<comment type="pathway">
    <text evidence="3 7">Carbohydrate degradation; pentose phosphate pathway; D-ribulose 5-phosphate from D-glucose 6-phosphate (oxidative stage): step 2/3.</text>
</comment>
<evidence type="ECO:0000259" key="8">
    <source>
        <dbReference type="Pfam" id="PF01182"/>
    </source>
</evidence>
<dbReference type="InterPro" id="IPR039104">
    <property type="entry name" value="6PGL"/>
</dbReference>
<proteinExistence type="inferred from homology"/>
<comment type="caution">
    <text evidence="9">The sequence shown here is derived from an EMBL/GenBank/DDBJ whole genome shotgun (WGS) entry which is preliminary data.</text>
</comment>
<dbReference type="InterPro" id="IPR006148">
    <property type="entry name" value="Glc/Gal-6P_isomerase"/>
</dbReference>
<evidence type="ECO:0000256" key="7">
    <source>
        <dbReference type="RuleBase" id="RU365095"/>
    </source>
</evidence>
<evidence type="ECO:0000256" key="6">
    <source>
        <dbReference type="ARBA" id="ARBA00020337"/>
    </source>
</evidence>
<comment type="similarity">
    <text evidence="4 7">Belongs to the glucosamine/galactosamine-6-phosphate isomerase family. 6-phosphogluconolactonase subfamily.</text>
</comment>
<dbReference type="EC" id="3.1.1.31" evidence="5 7"/>
<feature type="domain" description="Glucosamine/galactosamine-6-phosphate isomerase" evidence="8">
    <location>
        <begin position="8"/>
        <end position="229"/>
    </location>
</feature>
<keyword evidence="7" id="KW-0378">Hydrolase</keyword>
<dbReference type="RefSeq" id="WP_345239441.1">
    <property type="nucleotide sequence ID" value="NZ_BAABHD010000001.1"/>
</dbReference>
<name>A0ABP8MAG4_9BACT</name>
<comment type="catalytic activity">
    <reaction evidence="1 7">
        <text>6-phospho-D-glucono-1,5-lactone + H2O = 6-phospho-D-gluconate + H(+)</text>
        <dbReference type="Rhea" id="RHEA:12556"/>
        <dbReference type="ChEBI" id="CHEBI:15377"/>
        <dbReference type="ChEBI" id="CHEBI:15378"/>
        <dbReference type="ChEBI" id="CHEBI:57955"/>
        <dbReference type="ChEBI" id="CHEBI:58759"/>
        <dbReference type="EC" id="3.1.1.31"/>
    </reaction>
</comment>
<dbReference type="InterPro" id="IPR005900">
    <property type="entry name" value="6-phosphogluconolactonase_DevB"/>
</dbReference>
<dbReference type="Pfam" id="PF01182">
    <property type="entry name" value="Glucosamine_iso"/>
    <property type="match status" value="1"/>
</dbReference>
<dbReference type="EMBL" id="BAABHD010000001">
    <property type="protein sequence ID" value="GAA4445862.1"/>
    <property type="molecule type" value="Genomic_DNA"/>
</dbReference>
<dbReference type="SUPFAM" id="SSF100950">
    <property type="entry name" value="NagB/RpiA/CoA transferase-like"/>
    <property type="match status" value="1"/>
</dbReference>
<dbReference type="Proteomes" id="UP001501175">
    <property type="component" value="Unassembled WGS sequence"/>
</dbReference>
<evidence type="ECO:0000256" key="2">
    <source>
        <dbReference type="ARBA" id="ARBA00002681"/>
    </source>
</evidence>
<organism evidence="9 10">
    <name type="scientific">Nibrella saemangeumensis</name>
    <dbReference type="NCBI Taxonomy" id="1084526"/>
    <lineage>
        <taxon>Bacteria</taxon>
        <taxon>Pseudomonadati</taxon>
        <taxon>Bacteroidota</taxon>
        <taxon>Cytophagia</taxon>
        <taxon>Cytophagales</taxon>
        <taxon>Spirosomataceae</taxon>
        <taxon>Nibrella</taxon>
    </lineage>
</organism>
<gene>
    <name evidence="7 9" type="primary">pgl</name>
    <name evidence="9" type="ORF">GCM10023189_00300</name>
</gene>
<evidence type="ECO:0000313" key="10">
    <source>
        <dbReference type="Proteomes" id="UP001501175"/>
    </source>
</evidence>
<dbReference type="PANTHER" id="PTHR11054:SF0">
    <property type="entry name" value="6-PHOSPHOGLUCONOLACTONASE"/>
    <property type="match status" value="1"/>
</dbReference>
<evidence type="ECO:0000256" key="3">
    <source>
        <dbReference type="ARBA" id="ARBA00004961"/>
    </source>
</evidence>
<evidence type="ECO:0000313" key="9">
    <source>
        <dbReference type="EMBL" id="GAA4445862.1"/>
    </source>
</evidence>
<accession>A0ABP8MAG4</accession>
<evidence type="ECO:0000256" key="1">
    <source>
        <dbReference type="ARBA" id="ARBA00000832"/>
    </source>
</evidence>
<protein>
    <recommendedName>
        <fullName evidence="6 7">6-phosphogluconolactonase</fullName>
        <shortName evidence="7">6PGL</shortName>
        <ecNumber evidence="5 7">3.1.1.31</ecNumber>
    </recommendedName>
</protein>
<comment type="function">
    <text evidence="2 7">Hydrolysis of 6-phosphogluconolactone to 6-phosphogluconate.</text>
</comment>
<dbReference type="NCBIfam" id="TIGR01198">
    <property type="entry name" value="pgl"/>
    <property type="match status" value="1"/>
</dbReference>
<evidence type="ECO:0000256" key="4">
    <source>
        <dbReference type="ARBA" id="ARBA00010662"/>
    </source>
</evidence>
<reference evidence="10" key="1">
    <citation type="journal article" date="2019" name="Int. J. Syst. Evol. Microbiol.">
        <title>The Global Catalogue of Microorganisms (GCM) 10K type strain sequencing project: providing services to taxonomists for standard genome sequencing and annotation.</title>
        <authorList>
            <consortium name="The Broad Institute Genomics Platform"/>
            <consortium name="The Broad Institute Genome Sequencing Center for Infectious Disease"/>
            <person name="Wu L."/>
            <person name="Ma J."/>
        </authorList>
    </citation>
    <scope>NUCLEOTIDE SEQUENCE [LARGE SCALE GENOMIC DNA]</scope>
    <source>
        <strain evidence="10">JCM 17927</strain>
    </source>
</reference>
<dbReference type="CDD" id="cd01400">
    <property type="entry name" value="6PGL"/>
    <property type="match status" value="1"/>
</dbReference>
<dbReference type="Gene3D" id="3.40.50.1360">
    <property type="match status" value="1"/>
</dbReference>
<dbReference type="PANTHER" id="PTHR11054">
    <property type="entry name" value="6-PHOSPHOGLUCONOLACTONASE"/>
    <property type="match status" value="1"/>
</dbReference>
<dbReference type="InterPro" id="IPR037171">
    <property type="entry name" value="NagB/RpiA_transferase-like"/>
</dbReference>
<sequence length="239" mass="26903">MKLQTYKDPTELSRAVADWLVSYIGEVLERQNRFTIALSGGSTPQKLFELLATPPYRETIAWDRLHIFWGDERYVPFTDERNNARMASEALLNHVPIPKSKIHHWQTDLQPEAAAAAYGQLLHHYFDKQTSTFDLVLLGMGDDGHTLSLFPGTEVVFEDQAWTSAYHLNAQDMYRLTLTAPVVNQSACVAFLVTGQGKATVLKEVLHGTYQPAVYPSQRIQPANGELIWFVDEAAAGRL</sequence>
<evidence type="ECO:0000256" key="5">
    <source>
        <dbReference type="ARBA" id="ARBA00013198"/>
    </source>
</evidence>